<name>A0A2N5Y1C5_9GAMM</name>
<feature type="transmembrane region" description="Helical" evidence="1">
    <location>
        <begin position="69"/>
        <end position="90"/>
    </location>
</feature>
<dbReference type="OrthoDB" id="9553618at2"/>
<dbReference type="AlphaFoldDB" id="A0A2N5Y1C5"/>
<sequence>MMKLPTLIALQAWYACMALAYLLLSEWRLQATGEALSAVPRGSSMVLFTGYSLTLLLPRFGFEQSYRVAMVIAVLLFCGSGVIGNMIRFLQSGLDYYASFLAFTIAVAINLFGSVLNIIAAFGWYSRPNAGSVH</sequence>
<comment type="caution">
    <text evidence="2">The sequence shown here is derived from an EMBL/GenBank/DDBJ whole genome shotgun (WGS) entry which is preliminary data.</text>
</comment>
<dbReference type="Proteomes" id="UP000234845">
    <property type="component" value="Unassembled WGS sequence"/>
</dbReference>
<keyword evidence="1" id="KW-1133">Transmembrane helix</keyword>
<dbReference type="PROSITE" id="PS51257">
    <property type="entry name" value="PROKAR_LIPOPROTEIN"/>
    <property type="match status" value="1"/>
</dbReference>
<keyword evidence="1" id="KW-0472">Membrane</keyword>
<evidence type="ECO:0000256" key="1">
    <source>
        <dbReference type="SAM" id="Phobius"/>
    </source>
</evidence>
<gene>
    <name evidence="2" type="ORF">CWI75_10375</name>
</gene>
<reference evidence="3" key="1">
    <citation type="submission" date="2017-11" db="EMBL/GenBank/DDBJ databases">
        <title>The draft genome sequence of Chromatocurvus sp. F02.</title>
        <authorList>
            <person name="Du Z.-J."/>
            <person name="Chang Y.-Q."/>
        </authorList>
    </citation>
    <scope>NUCLEOTIDE SEQUENCE [LARGE SCALE GENOMIC DNA]</scope>
    <source>
        <strain evidence="3">F02</strain>
    </source>
</reference>
<feature type="transmembrane region" description="Helical" evidence="1">
    <location>
        <begin position="96"/>
        <end position="125"/>
    </location>
</feature>
<proteinExistence type="predicted"/>
<dbReference type="RefSeq" id="WP_101521436.1">
    <property type="nucleotide sequence ID" value="NZ_PKLZ01000008.1"/>
</dbReference>
<feature type="transmembrane region" description="Helical" evidence="1">
    <location>
        <begin position="44"/>
        <end position="62"/>
    </location>
</feature>
<dbReference type="EMBL" id="PKLZ01000008">
    <property type="protein sequence ID" value="PLW82184.1"/>
    <property type="molecule type" value="Genomic_DNA"/>
</dbReference>
<accession>A0A2N5Y1C5</accession>
<organism evidence="2 3">
    <name type="scientific">Kineobactrum sediminis</name>
    <dbReference type="NCBI Taxonomy" id="1905677"/>
    <lineage>
        <taxon>Bacteria</taxon>
        <taxon>Pseudomonadati</taxon>
        <taxon>Pseudomonadota</taxon>
        <taxon>Gammaproteobacteria</taxon>
        <taxon>Cellvibrionales</taxon>
        <taxon>Halieaceae</taxon>
        <taxon>Kineobactrum</taxon>
    </lineage>
</organism>
<evidence type="ECO:0000313" key="2">
    <source>
        <dbReference type="EMBL" id="PLW82184.1"/>
    </source>
</evidence>
<evidence type="ECO:0000313" key="3">
    <source>
        <dbReference type="Proteomes" id="UP000234845"/>
    </source>
</evidence>
<keyword evidence="1" id="KW-0812">Transmembrane</keyword>
<keyword evidence="3" id="KW-1185">Reference proteome</keyword>
<protein>
    <submittedName>
        <fullName evidence="2">Uncharacterized protein</fullName>
    </submittedName>
</protein>